<dbReference type="EMBL" id="BPWL01000008">
    <property type="protein sequence ID" value="GJJ12789.1"/>
    <property type="molecule type" value="Genomic_DNA"/>
</dbReference>
<name>A0AAV5AJE7_9AGAM</name>
<organism evidence="2 3">
    <name type="scientific">Clathrus columnatus</name>
    <dbReference type="NCBI Taxonomy" id="1419009"/>
    <lineage>
        <taxon>Eukaryota</taxon>
        <taxon>Fungi</taxon>
        <taxon>Dikarya</taxon>
        <taxon>Basidiomycota</taxon>
        <taxon>Agaricomycotina</taxon>
        <taxon>Agaricomycetes</taxon>
        <taxon>Phallomycetidae</taxon>
        <taxon>Phallales</taxon>
        <taxon>Clathraceae</taxon>
        <taxon>Clathrus</taxon>
    </lineage>
</organism>
<feature type="region of interest" description="Disordered" evidence="1">
    <location>
        <begin position="38"/>
        <end position="58"/>
    </location>
</feature>
<evidence type="ECO:0000313" key="3">
    <source>
        <dbReference type="Proteomes" id="UP001050691"/>
    </source>
</evidence>
<dbReference type="AlphaFoldDB" id="A0AAV5AJE7"/>
<evidence type="ECO:0000256" key="1">
    <source>
        <dbReference type="SAM" id="MobiDB-lite"/>
    </source>
</evidence>
<proteinExistence type="predicted"/>
<dbReference type="Proteomes" id="UP001050691">
    <property type="component" value="Unassembled WGS sequence"/>
</dbReference>
<reference evidence="2" key="1">
    <citation type="submission" date="2021-10" db="EMBL/GenBank/DDBJ databases">
        <title>De novo Genome Assembly of Clathrus columnatus (Basidiomycota, Fungi) Using Illumina and Nanopore Sequence Data.</title>
        <authorList>
            <person name="Ogiso-Tanaka E."/>
            <person name="Itagaki H."/>
            <person name="Hosoya T."/>
            <person name="Hosaka K."/>
        </authorList>
    </citation>
    <scope>NUCLEOTIDE SEQUENCE</scope>
    <source>
        <strain evidence="2">MO-923</strain>
    </source>
</reference>
<comment type="caution">
    <text evidence="2">The sequence shown here is derived from an EMBL/GenBank/DDBJ whole genome shotgun (WGS) entry which is preliminary data.</text>
</comment>
<keyword evidence="3" id="KW-1185">Reference proteome</keyword>
<accession>A0AAV5AJE7</accession>
<evidence type="ECO:0000313" key="2">
    <source>
        <dbReference type="EMBL" id="GJJ12789.1"/>
    </source>
</evidence>
<sequence>MRPDRIITAKRILTTSISWSFTNHINHQTVKVQIKSPSREEIADGEKTDRATAGDKRAPVRMELKPRYEPTTLTDVLVSVNEKG</sequence>
<protein>
    <submittedName>
        <fullName evidence="2">Uncharacterized protein</fullName>
    </submittedName>
</protein>
<gene>
    <name evidence="2" type="ORF">Clacol_007034</name>
</gene>